<evidence type="ECO:0008006" key="4">
    <source>
        <dbReference type="Google" id="ProtNLM"/>
    </source>
</evidence>
<keyword evidence="1" id="KW-0560">Oxidoreductase</keyword>
<accession>A0ABR3A4R6</accession>
<dbReference type="Gene3D" id="3.40.50.720">
    <property type="entry name" value="NAD(P)-binding Rossmann-like Domain"/>
    <property type="match status" value="1"/>
</dbReference>
<dbReference type="PRINTS" id="PR00081">
    <property type="entry name" value="GDHRDH"/>
</dbReference>
<dbReference type="InterPro" id="IPR002347">
    <property type="entry name" value="SDR_fam"/>
</dbReference>
<reference evidence="2 3" key="1">
    <citation type="submission" date="2024-05" db="EMBL/GenBank/DDBJ databases">
        <title>A draft genome resource for the thread blight pathogen Marasmius tenuissimus strain MS-2.</title>
        <authorList>
            <person name="Yulfo-Soto G.E."/>
            <person name="Baruah I.K."/>
            <person name="Amoako-Attah I."/>
            <person name="Bukari Y."/>
            <person name="Meinhardt L.W."/>
            <person name="Bailey B.A."/>
            <person name="Cohen S.P."/>
        </authorList>
    </citation>
    <scope>NUCLEOTIDE SEQUENCE [LARGE SCALE GENOMIC DNA]</scope>
    <source>
        <strain evidence="2 3">MS-2</strain>
    </source>
</reference>
<evidence type="ECO:0000256" key="1">
    <source>
        <dbReference type="ARBA" id="ARBA00023002"/>
    </source>
</evidence>
<comment type="caution">
    <text evidence="2">The sequence shown here is derived from an EMBL/GenBank/DDBJ whole genome shotgun (WGS) entry which is preliminary data.</text>
</comment>
<dbReference type="SUPFAM" id="SSF51735">
    <property type="entry name" value="NAD(P)-binding Rossmann-fold domains"/>
    <property type="match status" value="1"/>
</dbReference>
<dbReference type="EMBL" id="JBBXMP010000018">
    <property type="protein sequence ID" value="KAL0068495.1"/>
    <property type="molecule type" value="Genomic_DNA"/>
</dbReference>
<dbReference type="PANTHER" id="PTHR43157">
    <property type="entry name" value="PHOSPHATIDYLINOSITOL-GLYCAN BIOSYNTHESIS CLASS F PROTEIN-RELATED"/>
    <property type="match status" value="1"/>
</dbReference>
<protein>
    <recommendedName>
        <fullName evidence="4">NAD(P)-binding protein</fullName>
    </recommendedName>
</protein>
<dbReference type="Pfam" id="PF00106">
    <property type="entry name" value="adh_short"/>
    <property type="match status" value="1"/>
</dbReference>
<evidence type="ECO:0000313" key="3">
    <source>
        <dbReference type="Proteomes" id="UP001437256"/>
    </source>
</evidence>
<gene>
    <name evidence="2" type="ORF">AAF712_004573</name>
</gene>
<keyword evidence="3" id="KW-1185">Reference proteome</keyword>
<organism evidence="2 3">
    <name type="scientific">Marasmius tenuissimus</name>
    <dbReference type="NCBI Taxonomy" id="585030"/>
    <lineage>
        <taxon>Eukaryota</taxon>
        <taxon>Fungi</taxon>
        <taxon>Dikarya</taxon>
        <taxon>Basidiomycota</taxon>
        <taxon>Agaricomycotina</taxon>
        <taxon>Agaricomycetes</taxon>
        <taxon>Agaricomycetidae</taxon>
        <taxon>Agaricales</taxon>
        <taxon>Marasmiineae</taxon>
        <taxon>Marasmiaceae</taxon>
        <taxon>Marasmius</taxon>
    </lineage>
</organism>
<proteinExistence type="predicted"/>
<dbReference type="Proteomes" id="UP001437256">
    <property type="component" value="Unassembled WGS sequence"/>
</dbReference>
<sequence length="338" mass="37823">MILTQEQFQQEQLAGMPPAVEGVSLDGQVVVVVGANTGLGFEAAKHFATRGPQKLVIVCRNEKKGQDALNRIKAETGFQNVELWIVDLNSFKSISATKDKISQLERLDILVENAGIASTDYKLTEDGWDHNLQSNVLGPALHIVLHLPKLLETAKRYPKTTPRIVSVSSDVHYWTTTPVTEVLDAPNSLKFLNDKSYFDRKIDNRYLETKAVGVMFIRALQQRLPNVTACSVNPGFCYSELDRHMEGDQAEHIRDLRAKIAFTTEEGSRQLLFAAIGHRDREAEVRGSYLSFSRVSECSDLILGDDGQKLEKRLWTEILDVFGKVDGTAKEIIQTHLS</sequence>
<name>A0ABR3A4R6_9AGAR</name>
<evidence type="ECO:0000313" key="2">
    <source>
        <dbReference type="EMBL" id="KAL0068495.1"/>
    </source>
</evidence>
<dbReference type="InterPro" id="IPR036291">
    <property type="entry name" value="NAD(P)-bd_dom_sf"/>
</dbReference>
<dbReference type="PANTHER" id="PTHR43157:SF31">
    <property type="entry name" value="PHOSPHATIDYLINOSITOL-GLYCAN BIOSYNTHESIS CLASS F PROTEIN"/>
    <property type="match status" value="1"/>
</dbReference>